<evidence type="ECO:0000259" key="5">
    <source>
        <dbReference type="Pfam" id="PF00005"/>
    </source>
</evidence>
<proteinExistence type="inferred from homology"/>
<gene>
    <name evidence="6" type="ORF">S01H4_44993</name>
</gene>
<keyword evidence="4" id="KW-0067">ATP-binding</keyword>
<dbReference type="PANTHER" id="PTHR42711">
    <property type="entry name" value="ABC TRANSPORTER ATP-BINDING PROTEIN"/>
    <property type="match status" value="1"/>
</dbReference>
<reference evidence="6" key="1">
    <citation type="journal article" date="2014" name="Front. Microbiol.">
        <title>High frequency of phylogenetically diverse reductive dehalogenase-homologous genes in deep subseafloor sedimentary metagenomes.</title>
        <authorList>
            <person name="Kawai M."/>
            <person name="Futagami T."/>
            <person name="Toyoda A."/>
            <person name="Takaki Y."/>
            <person name="Nishi S."/>
            <person name="Hori S."/>
            <person name="Arai W."/>
            <person name="Tsubouchi T."/>
            <person name="Morono Y."/>
            <person name="Uchiyama I."/>
            <person name="Ito T."/>
            <person name="Fujiyama A."/>
            <person name="Inagaki F."/>
            <person name="Takami H."/>
        </authorList>
    </citation>
    <scope>NUCLEOTIDE SEQUENCE</scope>
    <source>
        <strain evidence="6">Expedition CK06-06</strain>
    </source>
</reference>
<dbReference type="InterPro" id="IPR027417">
    <property type="entry name" value="P-loop_NTPase"/>
</dbReference>
<evidence type="ECO:0000256" key="3">
    <source>
        <dbReference type="ARBA" id="ARBA00022741"/>
    </source>
</evidence>
<keyword evidence="2" id="KW-0813">Transport</keyword>
<dbReference type="Gene3D" id="3.40.50.300">
    <property type="entry name" value="P-loop containing nucleotide triphosphate hydrolases"/>
    <property type="match status" value="1"/>
</dbReference>
<dbReference type="GO" id="GO:0016887">
    <property type="term" value="F:ATP hydrolysis activity"/>
    <property type="evidence" value="ECO:0007669"/>
    <property type="project" value="InterPro"/>
</dbReference>
<dbReference type="PANTHER" id="PTHR42711:SF5">
    <property type="entry name" value="ABC TRANSPORTER ATP-BINDING PROTEIN NATA"/>
    <property type="match status" value="1"/>
</dbReference>
<evidence type="ECO:0000256" key="4">
    <source>
        <dbReference type="ARBA" id="ARBA00022840"/>
    </source>
</evidence>
<organism evidence="6">
    <name type="scientific">marine sediment metagenome</name>
    <dbReference type="NCBI Taxonomy" id="412755"/>
    <lineage>
        <taxon>unclassified sequences</taxon>
        <taxon>metagenomes</taxon>
        <taxon>ecological metagenomes</taxon>
    </lineage>
</organism>
<dbReference type="InterPro" id="IPR003439">
    <property type="entry name" value="ABC_transporter-like_ATP-bd"/>
</dbReference>
<comment type="caution">
    <text evidence="6">The sequence shown here is derived from an EMBL/GenBank/DDBJ whole genome shotgun (WGS) entry which is preliminary data.</text>
</comment>
<sequence>MTKVKAIRAKSLTKYFGDFLAVDHVSFDVNQGEIFGFLGPNGAGKSTTIRMLTGVSTPTEGVANIMGFDITKQPVDAKSIMGIVPDISNIYTELTAWENLIFTGKLYGIPKTRREESAESLLKRFDLYGRKDEEVEGFSRGMRRRVCIAMALVNDSKVL</sequence>
<dbReference type="InterPro" id="IPR050763">
    <property type="entry name" value="ABC_transporter_ATP-binding"/>
</dbReference>
<feature type="non-terminal residue" evidence="6">
    <location>
        <position position="159"/>
    </location>
</feature>
<accession>X1BI68</accession>
<dbReference type="AlphaFoldDB" id="X1BI68"/>
<evidence type="ECO:0000256" key="1">
    <source>
        <dbReference type="ARBA" id="ARBA00005417"/>
    </source>
</evidence>
<dbReference type="SUPFAM" id="SSF52540">
    <property type="entry name" value="P-loop containing nucleoside triphosphate hydrolases"/>
    <property type="match status" value="1"/>
</dbReference>
<evidence type="ECO:0000256" key="2">
    <source>
        <dbReference type="ARBA" id="ARBA00022448"/>
    </source>
</evidence>
<dbReference type="EMBL" id="BART01025007">
    <property type="protein sequence ID" value="GAG95604.1"/>
    <property type="molecule type" value="Genomic_DNA"/>
</dbReference>
<name>X1BI68_9ZZZZ</name>
<evidence type="ECO:0000313" key="6">
    <source>
        <dbReference type="EMBL" id="GAG95604.1"/>
    </source>
</evidence>
<feature type="domain" description="ABC transporter" evidence="5">
    <location>
        <begin position="23"/>
        <end position="159"/>
    </location>
</feature>
<dbReference type="Pfam" id="PF00005">
    <property type="entry name" value="ABC_tran"/>
    <property type="match status" value="1"/>
</dbReference>
<dbReference type="GO" id="GO:0005524">
    <property type="term" value="F:ATP binding"/>
    <property type="evidence" value="ECO:0007669"/>
    <property type="project" value="UniProtKB-KW"/>
</dbReference>
<keyword evidence="3" id="KW-0547">Nucleotide-binding</keyword>
<protein>
    <recommendedName>
        <fullName evidence="5">ABC transporter domain-containing protein</fullName>
    </recommendedName>
</protein>
<comment type="similarity">
    <text evidence="1">Belongs to the ABC transporter superfamily.</text>
</comment>